<evidence type="ECO:0000313" key="3">
    <source>
        <dbReference type="Proteomes" id="UP000008388"/>
    </source>
</evidence>
<protein>
    <submittedName>
        <fullName evidence="2">Uncharacterized protein 057</fullName>
    </submittedName>
</protein>
<reference evidence="2 3" key="1">
    <citation type="journal article" date="2011" name="Microbiology">
        <title>The Pseudomonas aeruginosa generalized transducing phage phiPA3 is a new member of the phiKZ-like group of 'jumbo' phages, and infects model laboratory strains and clinical isolates from cystic fibrosis patients.</title>
        <authorList>
            <person name="Monson R."/>
            <person name="Foulds I."/>
            <person name="Foweraker J."/>
            <person name="Welch M."/>
            <person name="Salmond G.P."/>
        </authorList>
    </citation>
    <scope>NUCLEOTIDE SEQUENCE [LARGE SCALE GENOMIC DNA]</scope>
</reference>
<dbReference type="EMBL" id="HQ630627">
    <property type="protein sequence ID" value="AEH03484.1"/>
    <property type="molecule type" value="Genomic_DNA"/>
</dbReference>
<dbReference type="RefSeq" id="YP_009217140.1">
    <property type="nucleotide sequence ID" value="NC_028999.1"/>
</dbReference>
<accession>F8SJT9</accession>
<keyword evidence="1" id="KW-0175">Coiled coil</keyword>
<feature type="coiled-coil region" evidence="1">
    <location>
        <begin position="12"/>
        <end position="39"/>
    </location>
</feature>
<sequence>MSEQVHNPNDPIDQLSIEVNRLRQENDALSKRLVMTEKAVQELLTHTRTSIELQELVITRVLHKFFDGLTHSLEHSITAAQTEYMNRKRGFEIRVVDGIEEKETPHSIIVTKNEDGTYDFAASSTPDKIDNSNTERFVDFLNHEPQLFESSNQILINIYAHTEHVKAVEEQLNEQQTAN</sequence>
<organismHost>
    <name type="scientific">Pseudomonas aeruginosa</name>
    <dbReference type="NCBI Taxonomy" id="287"/>
</organismHost>
<dbReference type="Proteomes" id="UP000008388">
    <property type="component" value="Segment"/>
</dbReference>
<gene>
    <name evidence="2" type="primary">057</name>
</gene>
<dbReference type="OrthoDB" id="37664at10239"/>
<dbReference type="GeneID" id="26643588"/>
<organism evidence="2 3">
    <name type="scientific">Pseudomonas phage PhiPA3</name>
    <name type="common">Pseudomonas aeruginosa phage PhiPA3</name>
    <dbReference type="NCBI Taxonomy" id="998086"/>
    <lineage>
        <taxon>Viruses</taxon>
        <taxon>Duplodnaviria</taxon>
        <taxon>Heunggongvirae</taxon>
        <taxon>Uroviricota</taxon>
        <taxon>Caudoviricetes</taxon>
        <taxon>Chimalliviridae</taxon>
        <taxon>Miltoncavirus</taxon>
        <taxon>Miltoncavirus PhiPA3</taxon>
    </lineage>
</organism>
<dbReference type="KEGG" id="vg:26643588"/>
<evidence type="ECO:0000256" key="1">
    <source>
        <dbReference type="SAM" id="Coils"/>
    </source>
</evidence>
<keyword evidence="3" id="KW-1185">Reference proteome</keyword>
<evidence type="ECO:0000313" key="2">
    <source>
        <dbReference type="EMBL" id="AEH03484.1"/>
    </source>
</evidence>
<proteinExistence type="predicted"/>
<name>F8SJT9_BPPA3</name>